<dbReference type="PROSITE" id="PS50110">
    <property type="entry name" value="RESPONSE_REGULATORY"/>
    <property type="match status" value="1"/>
</dbReference>
<dbReference type="InterPro" id="IPR001789">
    <property type="entry name" value="Sig_transdc_resp-reg_receiver"/>
</dbReference>
<dbReference type="EMBL" id="JBHRTN010000010">
    <property type="protein sequence ID" value="MFC3125663.1"/>
    <property type="molecule type" value="Genomic_DNA"/>
</dbReference>
<dbReference type="PANTHER" id="PTHR44591">
    <property type="entry name" value="STRESS RESPONSE REGULATOR PROTEIN 1"/>
    <property type="match status" value="1"/>
</dbReference>
<dbReference type="Gene3D" id="3.40.50.2300">
    <property type="match status" value="1"/>
</dbReference>
<dbReference type="SMART" id="SM00448">
    <property type="entry name" value="REC"/>
    <property type="match status" value="1"/>
</dbReference>
<evidence type="ECO:0000313" key="4">
    <source>
        <dbReference type="EMBL" id="MFC3125663.1"/>
    </source>
</evidence>
<dbReference type="RefSeq" id="WP_379596512.1">
    <property type="nucleotide sequence ID" value="NZ_JBHRTN010000010.1"/>
</dbReference>
<comment type="caution">
    <text evidence="4">The sequence shown here is derived from an EMBL/GenBank/DDBJ whole genome shotgun (WGS) entry which is preliminary data.</text>
</comment>
<name>A0ABV7G291_9PROT</name>
<evidence type="ECO:0000256" key="1">
    <source>
        <dbReference type="ARBA" id="ARBA00022553"/>
    </source>
</evidence>
<feature type="domain" description="Response regulatory" evidence="3">
    <location>
        <begin position="3"/>
        <end position="117"/>
    </location>
</feature>
<proteinExistence type="predicted"/>
<evidence type="ECO:0000259" key="3">
    <source>
        <dbReference type="PROSITE" id="PS50110"/>
    </source>
</evidence>
<protein>
    <submittedName>
        <fullName evidence="4">Response regulator</fullName>
    </submittedName>
</protein>
<dbReference type="PANTHER" id="PTHR44591:SF3">
    <property type="entry name" value="RESPONSE REGULATORY DOMAIN-CONTAINING PROTEIN"/>
    <property type="match status" value="1"/>
</dbReference>
<organism evidence="4 5">
    <name type="scientific">Teichococcus globiformis</name>
    <dbReference type="NCBI Taxonomy" id="2307229"/>
    <lineage>
        <taxon>Bacteria</taxon>
        <taxon>Pseudomonadati</taxon>
        <taxon>Pseudomonadota</taxon>
        <taxon>Alphaproteobacteria</taxon>
        <taxon>Acetobacterales</taxon>
        <taxon>Roseomonadaceae</taxon>
        <taxon>Roseomonas</taxon>
    </lineage>
</organism>
<dbReference type="SUPFAM" id="SSF52172">
    <property type="entry name" value="CheY-like"/>
    <property type="match status" value="1"/>
</dbReference>
<dbReference type="InterPro" id="IPR011006">
    <property type="entry name" value="CheY-like_superfamily"/>
</dbReference>
<sequence length="126" mass="13866">MTTILVVDDEFLVSDLLASALEDQGYHVTQAHHGRKALAVLAREKPALIITDFMMPLMNGLELAQAVKEDTRWRHLPIILLSGAQGSIARGHPHLFADVFDKPFPIRALVARVRELAGPPAEEPAE</sequence>
<accession>A0ABV7G291</accession>
<reference evidence="5" key="1">
    <citation type="journal article" date="2019" name="Int. J. Syst. Evol. Microbiol.">
        <title>The Global Catalogue of Microorganisms (GCM) 10K type strain sequencing project: providing services to taxonomists for standard genome sequencing and annotation.</title>
        <authorList>
            <consortium name="The Broad Institute Genomics Platform"/>
            <consortium name="The Broad Institute Genome Sequencing Center for Infectious Disease"/>
            <person name="Wu L."/>
            <person name="Ma J."/>
        </authorList>
    </citation>
    <scope>NUCLEOTIDE SEQUENCE [LARGE SCALE GENOMIC DNA]</scope>
    <source>
        <strain evidence="5">KCTC 52094</strain>
    </source>
</reference>
<keyword evidence="1 2" id="KW-0597">Phosphoprotein</keyword>
<evidence type="ECO:0000313" key="5">
    <source>
        <dbReference type="Proteomes" id="UP001595593"/>
    </source>
</evidence>
<keyword evidence="5" id="KW-1185">Reference proteome</keyword>
<evidence type="ECO:0000256" key="2">
    <source>
        <dbReference type="PROSITE-ProRule" id="PRU00169"/>
    </source>
</evidence>
<gene>
    <name evidence="4" type="ORF">ACFOD4_11355</name>
</gene>
<feature type="modified residue" description="4-aspartylphosphate" evidence="2">
    <location>
        <position position="52"/>
    </location>
</feature>
<dbReference type="InterPro" id="IPR050595">
    <property type="entry name" value="Bact_response_regulator"/>
</dbReference>
<dbReference type="Pfam" id="PF00072">
    <property type="entry name" value="Response_reg"/>
    <property type="match status" value="1"/>
</dbReference>
<dbReference type="Proteomes" id="UP001595593">
    <property type="component" value="Unassembled WGS sequence"/>
</dbReference>